<dbReference type="InterPro" id="IPR036864">
    <property type="entry name" value="Zn2-C6_fun-type_DNA-bd_sf"/>
</dbReference>
<proteinExistence type="predicted"/>
<evidence type="ECO:0000259" key="7">
    <source>
        <dbReference type="Pfam" id="PF00172"/>
    </source>
</evidence>
<keyword evidence="3" id="KW-0805">Transcription regulation</keyword>
<evidence type="ECO:0000256" key="6">
    <source>
        <dbReference type="ARBA" id="ARBA00023242"/>
    </source>
</evidence>
<evidence type="ECO:0000313" key="8">
    <source>
        <dbReference type="EMBL" id="KAK4081458.1"/>
    </source>
</evidence>
<organism evidence="8 9">
    <name type="scientific">Purpureocillium lilacinum</name>
    <name type="common">Paecilomyces lilacinus</name>
    <dbReference type="NCBI Taxonomy" id="33203"/>
    <lineage>
        <taxon>Eukaryota</taxon>
        <taxon>Fungi</taxon>
        <taxon>Dikarya</taxon>
        <taxon>Ascomycota</taxon>
        <taxon>Pezizomycotina</taxon>
        <taxon>Sordariomycetes</taxon>
        <taxon>Hypocreomycetidae</taxon>
        <taxon>Hypocreales</taxon>
        <taxon>Ophiocordycipitaceae</taxon>
        <taxon>Purpureocillium</taxon>
    </lineage>
</organism>
<evidence type="ECO:0000256" key="4">
    <source>
        <dbReference type="ARBA" id="ARBA00023125"/>
    </source>
</evidence>
<dbReference type="Gene3D" id="4.10.240.10">
    <property type="entry name" value="Zn(2)-C6 fungal-type DNA-binding domain"/>
    <property type="match status" value="1"/>
</dbReference>
<protein>
    <submittedName>
        <fullName evidence="8">Transcriptional regulator family: Fungal Specific TF</fullName>
    </submittedName>
</protein>
<dbReference type="PANTHER" id="PTHR36206">
    <property type="entry name" value="ASPERCRYPTIN BIOSYNTHESIS CLUSTER-SPECIFIC TRANSCRIPTION REGULATOR ATNN-RELATED"/>
    <property type="match status" value="1"/>
</dbReference>
<dbReference type="Pfam" id="PF11951">
    <property type="entry name" value="Fungal_trans_2"/>
    <property type="match status" value="1"/>
</dbReference>
<feature type="domain" description="Zn(2)-C6 fungal-type" evidence="7">
    <location>
        <begin position="58"/>
        <end position="85"/>
    </location>
</feature>
<dbReference type="SUPFAM" id="SSF57701">
    <property type="entry name" value="Zn2/Cys6 DNA-binding domain"/>
    <property type="match status" value="1"/>
</dbReference>
<keyword evidence="4" id="KW-0238">DNA-binding</keyword>
<evidence type="ECO:0000313" key="9">
    <source>
        <dbReference type="Proteomes" id="UP001287286"/>
    </source>
</evidence>
<dbReference type="PANTHER" id="PTHR36206:SF13">
    <property type="entry name" value="TRANSCRIPTIONAL REGULATORY PROTEIN MOC3"/>
    <property type="match status" value="1"/>
</dbReference>
<dbReference type="Pfam" id="PF00172">
    <property type="entry name" value="Zn_clus"/>
    <property type="match status" value="1"/>
</dbReference>
<dbReference type="Proteomes" id="UP001287286">
    <property type="component" value="Unassembled WGS sequence"/>
</dbReference>
<comment type="caution">
    <text evidence="8">The sequence shown here is derived from an EMBL/GenBank/DDBJ whole genome shotgun (WGS) entry which is preliminary data.</text>
</comment>
<keyword evidence="2" id="KW-0862">Zinc</keyword>
<reference evidence="8 9" key="1">
    <citation type="journal article" date="2024" name="Microbiol. Resour. Announc.">
        <title>Genome annotations for the ascomycete fungi Trichoderma harzianum, Trichoderma aggressivum, and Purpureocillium lilacinum.</title>
        <authorList>
            <person name="Beijen E.P.W."/>
            <person name="Ohm R.A."/>
        </authorList>
    </citation>
    <scope>NUCLEOTIDE SEQUENCE [LARGE SCALE GENOMIC DNA]</scope>
    <source>
        <strain evidence="8 9">CBS 150709</strain>
    </source>
</reference>
<dbReference type="EMBL" id="JAWRVI010000073">
    <property type="protein sequence ID" value="KAK4081458.1"/>
    <property type="molecule type" value="Genomic_DNA"/>
</dbReference>
<name>A0ABR0BJ46_PURLI</name>
<dbReference type="CDD" id="cd00067">
    <property type="entry name" value="GAL4"/>
    <property type="match status" value="1"/>
</dbReference>
<sequence length="550" mass="62167">MAAVVRRCEGFQLQAVLAVAPIAPSLELALAPPQMQHLHRHRFGGISTTRLLLSLPARKVKCDEGRPECSRCKNAGKKCQGYQPPPVGYFTWDDLLSAGLRPALPAVPEAGSLELRNMAFYRHVVAPSVGGPFKSTFWTETVAELMHREPAARHAIQAISSLYERSSLGLSDGPAIPYEDRQLAVTHYNAAIRHLVSPAGSSSKDTVMLVCILFIYIEFMRGDNESATTHIRHGITLLNSYNAREDIARTFLHLSIFPYFFIEGVTDFPLLREVDCGPCPDSLSLNDAHFWLDPLLLRTVRLVRMANQHRLGLPEVHSLEYVVQAAPVLDADLDRWWSAFAPLQDEWRQDDRHRTTLLLLEARWLSAKMRVATQLDVSETIWDSQLDRFRRLVDIGRQARAAEKLSGWTSRKFAFVMGFCPLLFWAAHKCRFLRLRVSALNLFETLCWARETAWDRAMLHGLAKKIIEVEHGIELTPDKVRELSVAVDNGDDDELALPADRRRVGLFFMQGDVELSTAEDGTPIGRRKILLHLHSSTGAMEPHECWMELR</sequence>
<evidence type="ECO:0000256" key="3">
    <source>
        <dbReference type="ARBA" id="ARBA00023015"/>
    </source>
</evidence>
<evidence type="ECO:0000256" key="5">
    <source>
        <dbReference type="ARBA" id="ARBA00023163"/>
    </source>
</evidence>
<evidence type="ECO:0000256" key="1">
    <source>
        <dbReference type="ARBA" id="ARBA00022723"/>
    </source>
</evidence>
<keyword evidence="5" id="KW-0804">Transcription</keyword>
<dbReference type="InterPro" id="IPR052360">
    <property type="entry name" value="Transcr_Regulatory_Proteins"/>
</dbReference>
<evidence type="ECO:0000256" key="2">
    <source>
        <dbReference type="ARBA" id="ARBA00022833"/>
    </source>
</evidence>
<accession>A0ABR0BJ46</accession>
<dbReference type="InterPro" id="IPR021858">
    <property type="entry name" value="Fun_TF"/>
</dbReference>
<keyword evidence="6" id="KW-0539">Nucleus</keyword>
<gene>
    <name evidence="8" type="ORF">Purlil1_11636</name>
</gene>
<keyword evidence="9" id="KW-1185">Reference proteome</keyword>
<keyword evidence="1" id="KW-0479">Metal-binding</keyword>
<dbReference type="InterPro" id="IPR001138">
    <property type="entry name" value="Zn2Cys6_DnaBD"/>
</dbReference>